<dbReference type="Proteomes" id="UP001060085">
    <property type="component" value="Linkage Group LG02"/>
</dbReference>
<sequence>MCVTFSLALDLQFSCSIDATHARSFCIITHKWRPSSCFGCFLQAACTAPSLQAALSAATLLLKLLLLNFFLSAASSSIAALVSAALLSAALAPVVDEIVQGYDPILQKSMESSHSNRDSASTMKFPMAFGMSGEILHLMSIG</sequence>
<accession>A0ACC0BX00</accession>
<keyword evidence="2" id="KW-1185">Reference proteome</keyword>
<gene>
    <name evidence="1" type="ORF">M9H77_08150</name>
</gene>
<dbReference type="EMBL" id="CM044702">
    <property type="protein sequence ID" value="KAI5677200.1"/>
    <property type="molecule type" value="Genomic_DNA"/>
</dbReference>
<comment type="caution">
    <text evidence="1">The sequence shown here is derived from an EMBL/GenBank/DDBJ whole genome shotgun (WGS) entry which is preliminary data.</text>
</comment>
<organism evidence="1 2">
    <name type="scientific">Catharanthus roseus</name>
    <name type="common">Madagascar periwinkle</name>
    <name type="synonym">Vinca rosea</name>
    <dbReference type="NCBI Taxonomy" id="4058"/>
    <lineage>
        <taxon>Eukaryota</taxon>
        <taxon>Viridiplantae</taxon>
        <taxon>Streptophyta</taxon>
        <taxon>Embryophyta</taxon>
        <taxon>Tracheophyta</taxon>
        <taxon>Spermatophyta</taxon>
        <taxon>Magnoliopsida</taxon>
        <taxon>eudicotyledons</taxon>
        <taxon>Gunneridae</taxon>
        <taxon>Pentapetalae</taxon>
        <taxon>asterids</taxon>
        <taxon>lamiids</taxon>
        <taxon>Gentianales</taxon>
        <taxon>Apocynaceae</taxon>
        <taxon>Rauvolfioideae</taxon>
        <taxon>Vinceae</taxon>
        <taxon>Catharanthinae</taxon>
        <taxon>Catharanthus</taxon>
    </lineage>
</organism>
<name>A0ACC0BX00_CATRO</name>
<protein>
    <submittedName>
        <fullName evidence="1">Uncharacterized protein</fullName>
    </submittedName>
</protein>
<evidence type="ECO:0000313" key="1">
    <source>
        <dbReference type="EMBL" id="KAI5677200.1"/>
    </source>
</evidence>
<evidence type="ECO:0000313" key="2">
    <source>
        <dbReference type="Proteomes" id="UP001060085"/>
    </source>
</evidence>
<reference evidence="2" key="1">
    <citation type="journal article" date="2023" name="Nat. Plants">
        <title>Single-cell RNA sequencing provides a high-resolution roadmap for understanding the multicellular compartmentation of specialized metabolism.</title>
        <authorList>
            <person name="Sun S."/>
            <person name="Shen X."/>
            <person name="Li Y."/>
            <person name="Li Y."/>
            <person name="Wang S."/>
            <person name="Li R."/>
            <person name="Zhang H."/>
            <person name="Shen G."/>
            <person name="Guo B."/>
            <person name="Wei J."/>
            <person name="Xu J."/>
            <person name="St-Pierre B."/>
            <person name="Chen S."/>
            <person name="Sun C."/>
        </authorList>
    </citation>
    <scope>NUCLEOTIDE SEQUENCE [LARGE SCALE GENOMIC DNA]</scope>
</reference>
<proteinExistence type="predicted"/>